<evidence type="ECO:0000313" key="3">
    <source>
        <dbReference type="Proteomes" id="UP000199048"/>
    </source>
</evidence>
<dbReference type="EMBL" id="FOTK01000037">
    <property type="protein sequence ID" value="SFM54103.1"/>
    <property type="molecule type" value="Genomic_DNA"/>
</dbReference>
<proteinExistence type="predicted"/>
<feature type="chain" id="PRO_5011532936" evidence="1">
    <location>
        <begin position="21"/>
        <end position="142"/>
    </location>
</feature>
<feature type="signal peptide" evidence="1">
    <location>
        <begin position="1"/>
        <end position="20"/>
    </location>
</feature>
<name>A0A1I4RQ30_9HYPH</name>
<keyword evidence="1" id="KW-0732">Signal</keyword>
<evidence type="ECO:0000256" key="1">
    <source>
        <dbReference type="SAM" id="SignalP"/>
    </source>
</evidence>
<dbReference type="AlphaFoldDB" id="A0A1I4RQ30"/>
<dbReference type="OrthoDB" id="7995652at2"/>
<protein>
    <submittedName>
        <fullName evidence="2">Uncharacterized protein</fullName>
    </submittedName>
</protein>
<organism evidence="2 3">
    <name type="scientific">Methylobacterium pseudosasicola</name>
    <dbReference type="NCBI Taxonomy" id="582667"/>
    <lineage>
        <taxon>Bacteria</taxon>
        <taxon>Pseudomonadati</taxon>
        <taxon>Pseudomonadota</taxon>
        <taxon>Alphaproteobacteria</taxon>
        <taxon>Hyphomicrobiales</taxon>
        <taxon>Methylobacteriaceae</taxon>
        <taxon>Methylobacterium</taxon>
    </lineage>
</organism>
<dbReference type="Proteomes" id="UP000199048">
    <property type="component" value="Unassembled WGS sequence"/>
</dbReference>
<dbReference type="RefSeq" id="WP_092045089.1">
    <property type="nucleotide sequence ID" value="NZ_FOTK01000037.1"/>
</dbReference>
<sequence>MIAHRVALAGAVLMLSLVPAASQLRRPMTCTEDVSVRLDPVPAPVPVPEGAKSPSQPQRARTFSLVASGGLLTVISAGRSDYYECQVASPRLNERTPRNAIKCQNGVYFLLIDLNKLNFVEAQLNPEDRSEIKMSYGSCRTL</sequence>
<evidence type="ECO:0000313" key="2">
    <source>
        <dbReference type="EMBL" id="SFM54103.1"/>
    </source>
</evidence>
<accession>A0A1I4RQ30</accession>
<reference evidence="3" key="1">
    <citation type="submission" date="2016-10" db="EMBL/GenBank/DDBJ databases">
        <authorList>
            <person name="Varghese N."/>
            <person name="Submissions S."/>
        </authorList>
    </citation>
    <scope>NUCLEOTIDE SEQUENCE [LARGE SCALE GENOMIC DNA]</scope>
    <source>
        <strain evidence="3">BL36</strain>
    </source>
</reference>
<gene>
    <name evidence="2" type="ORF">SAMN05192568_10379</name>
</gene>
<keyword evidence="3" id="KW-1185">Reference proteome</keyword>